<protein>
    <submittedName>
        <fullName evidence="2">Uncharacterized protein</fullName>
    </submittedName>
</protein>
<proteinExistence type="predicted"/>
<sequence>MQCNARSIGGGWAESVSGSKGPPPPPPPKDSTDAPSPLEHARLQDGPQVEELAGSLAVEPTTMCLRHADTDECRPDF</sequence>
<dbReference type="InParanoid" id="A0A2P5HEV7"/>
<keyword evidence="3" id="KW-1185">Reference proteome</keyword>
<dbReference type="EMBL" id="MAVT02003189">
    <property type="protein sequence ID" value="POS68777.1"/>
    <property type="molecule type" value="Genomic_DNA"/>
</dbReference>
<comment type="caution">
    <text evidence="2">The sequence shown here is derived from an EMBL/GenBank/DDBJ whole genome shotgun (WGS) entry which is preliminary data.</text>
</comment>
<reference evidence="2" key="1">
    <citation type="submission" date="2017-09" db="EMBL/GenBank/DDBJ databases">
        <title>Polyketide synthases of a Diaporthe helianthi virulent isolate.</title>
        <authorList>
            <person name="Baroncelli R."/>
        </authorList>
    </citation>
    <scope>NUCLEOTIDE SEQUENCE [LARGE SCALE GENOMIC DNA]</scope>
    <source>
        <strain evidence="2">7/96</strain>
    </source>
</reference>
<accession>A0A2P5HEV7</accession>
<organism evidence="2 3">
    <name type="scientific">Diaporthe helianthi</name>
    <dbReference type="NCBI Taxonomy" id="158607"/>
    <lineage>
        <taxon>Eukaryota</taxon>
        <taxon>Fungi</taxon>
        <taxon>Dikarya</taxon>
        <taxon>Ascomycota</taxon>
        <taxon>Pezizomycotina</taxon>
        <taxon>Sordariomycetes</taxon>
        <taxon>Sordariomycetidae</taxon>
        <taxon>Diaporthales</taxon>
        <taxon>Diaporthaceae</taxon>
        <taxon>Diaporthe</taxon>
    </lineage>
</organism>
<dbReference type="Proteomes" id="UP000094444">
    <property type="component" value="Unassembled WGS sequence"/>
</dbReference>
<gene>
    <name evidence="2" type="ORF">DHEL01_v212829</name>
</gene>
<name>A0A2P5HEV7_DIAHE</name>
<evidence type="ECO:0000313" key="2">
    <source>
        <dbReference type="EMBL" id="POS68777.1"/>
    </source>
</evidence>
<evidence type="ECO:0000256" key="1">
    <source>
        <dbReference type="SAM" id="MobiDB-lite"/>
    </source>
</evidence>
<evidence type="ECO:0000313" key="3">
    <source>
        <dbReference type="Proteomes" id="UP000094444"/>
    </source>
</evidence>
<dbReference type="AlphaFoldDB" id="A0A2P5HEV7"/>
<feature type="region of interest" description="Disordered" evidence="1">
    <location>
        <begin position="1"/>
        <end position="45"/>
    </location>
</feature>